<dbReference type="GeneID" id="28340394"/>
<sequence>MDTNELRTFKTRKKNTFKNQPNSFIKDKPKNVDYEKPPQNPKPAFNQPVNKIIHNEYKDYIDNRICEYYKKIPLSIYNSSSSTYSVKHVSEEEASCWIELSSAVVGKFAVNFPLVIGSSSYNYGRTIFLEEFPNSKVSELNPHDYCVAVPILFQLAVALYCMYKKNIYADCLEFLIVTIPRTTIVYSINQMIFSTNTDSLLILSKSSRLFRAELPQSCYLNYIKTFYALRNWKHFTTDYFFEWLLRNHFDYFSKQQNDLFKHKKKNSPRTQINKSTDPGTLVYVSRDDSFVVGVTLTNVSINENIRIMFSSDGLIFEVDDFNINDVYFANELFVRSQLSAITV</sequence>
<dbReference type="RefSeq" id="YP_009268782.1">
    <property type="nucleotide sequence ID" value="NC_030656.1"/>
</dbReference>
<evidence type="ECO:0000256" key="1">
    <source>
        <dbReference type="SAM" id="MobiDB-lite"/>
    </source>
</evidence>
<accession>A0A1B1MRE0</accession>
<dbReference type="InterPro" id="IPR005007">
    <property type="entry name" value="Poxvirus_L3/FP4"/>
</dbReference>
<protein>
    <submittedName>
        <fullName evidence="2">Internal virion protein</fullName>
    </submittedName>
</protein>
<dbReference type="Proteomes" id="UP000203626">
    <property type="component" value="Segment"/>
</dbReference>
<dbReference type="Pfam" id="PF03339">
    <property type="entry name" value="Pox_L3_FP4"/>
    <property type="match status" value="1"/>
</dbReference>
<organism evidence="2 3">
    <name type="scientific">Pteropox virus</name>
    <dbReference type="NCBI Taxonomy" id="1873698"/>
    <lineage>
        <taxon>Viruses</taxon>
        <taxon>Varidnaviria</taxon>
        <taxon>Bamfordvirae</taxon>
        <taxon>Nucleocytoviricota</taxon>
        <taxon>Pokkesviricetes</taxon>
        <taxon>Chitovirales</taxon>
        <taxon>Poxviridae</taxon>
        <taxon>Chordopoxvirinae</taxon>
        <taxon>Pteropopoxvirus</taxon>
        <taxon>Pteropopoxvirus pteropox</taxon>
    </lineage>
</organism>
<reference evidence="2 3" key="1">
    <citation type="journal article" date="2016" name="J. Gen. Virol.">
        <title>Genomic characterization of a novel poxvirus from a flying fox: evidence for a new genus?</title>
        <authorList>
            <person name="O'Dea M.A."/>
            <person name="Tu S.L."/>
            <person name="Pang S."/>
            <person name="De Ridder T."/>
            <person name="Jackson B."/>
            <person name="Upton C."/>
        </authorList>
    </citation>
    <scope>NUCLEOTIDE SEQUENCE [LARGE SCALE GENOMIC DNA]</scope>
    <source>
        <strain evidence="2 3">Australia</strain>
    </source>
</reference>
<evidence type="ECO:0000313" key="3">
    <source>
        <dbReference type="Proteomes" id="UP000203626"/>
    </source>
</evidence>
<proteinExistence type="predicted"/>
<feature type="region of interest" description="Disordered" evidence="1">
    <location>
        <begin position="19"/>
        <end position="47"/>
    </location>
</feature>
<evidence type="ECO:0000313" key="2">
    <source>
        <dbReference type="EMBL" id="ANS71151.1"/>
    </source>
</evidence>
<name>A0A1B1MRE0_9POXV</name>
<feature type="compositionally biased region" description="Basic and acidic residues" evidence="1">
    <location>
        <begin position="25"/>
        <end position="36"/>
    </location>
</feature>
<gene>
    <name evidence="2" type="ORF">PTPV-Aus-067</name>
</gene>
<dbReference type="KEGG" id="vg:28340394"/>
<dbReference type="OrthoDB" id="7692at10239"/>
<dbReference type="EMBL" id="KU980965">
    <property type="protein sequence ID" value="ANS71151.1"/>
    <property type="molecule type" value="Genomic_DNA"/>
</dbReference>
<keyword evidence="3" id="KW-1185">Reference proteome</keyword>